<dbReference type="EMBL" id="AP014685">
    <property type="protein sequence ID" value="BAR62418.1"/>
    <property type="molecule type" value="Genomic_DNA"/>
</dbReference>
<protein>
    <submittedName>
        <fullName evidence="1">Uncharacterized protein</fullName>
    </submittedName>
</protein>
<organism evidence="1 2">
    <name type="scientific">Bradyrhizobium diazoefficiens</name>
    <dbReference type="NCBI Taxonomy" id="1355477"/>
    <lineage>
        <taxon>Bacteria</taxon>
        <taxon>Pseudomonadati</taxon>
        <taxon>Pseudomonadota</taxon>
        <taxon>Alphaproteobacteria</taxon>
        <taxon>Hyphomicrobiales</taxon>
        <taxon>Nitrobacteraceae</taxon>
        <taxon>Bradyrhizobium</taxon>
    </lineage>
</organism>
<proteinExistence type="predicted"/>
<reference evidence="1 2" key="1">
    <citation type="submission" date="2014-11" db="EMBL/GenBank/DDBJ databases">
        <title>Symbiosis island explosion on the genome of extra-slow-growing strains of soybean bradyrhizobia with massive insertion sequences.</title>
        <authorList>
            <person name="Iida T."/>
            <person name="Minamisawa K."/>
        </authorList>
    </citation>
    <scope>NUCLEOTIDE SEQUENCE [LARGE SCALE GENOMIC DNA]</scope>
    <source>
        <strain evidence="1 2">NK6</strain>
    </source>
</reference>
<dbReference type="Proteomes" id="UP000063308">
    <property type="component" value="Chromosome"/>
</dbReference>
<evidence type="ECO:0000313" key="2">
    <source>
        <dbReference type="Proteomes" id="UP000063308"/>
    </source>
</evidence>
<gene>
    <name evidence="1" type="ORF">NK6_9279</name>
</gene>
<sequence>MKSAPPGWQPHKIVNRLDGWVVDPKNKSGVPTSVAEMIARAMPQLADPRVAAIRVRMVARHLEVLGHV</sequence>
<evidence type="ECO:0000313" key="1">
    <source>
        <dbReference type="EMBL" id="BAR62418.1"/>
    </source>
</evidence>
<name>A0A0E4FY46_9BRAD</name>
<dbReference type="AlphaFoldDB" id="A0A0E4FY46"/>
<accession>A0A0E4FY46</accession>